<proteinExistence type="predicted"/>
<keyword evidence="1" id="KW-0732">Signal</keyword>
<name>A0AAI9C604_STEMA</name>
<reference evidence="2" key="1">
    <citation type="submission" date="2022-07" db="EMBL/GenBank/DDBJ databases">
        <authorList>
            <consortium name="DAFM: The Division of Animal and Food Microbiology"/>
        </authorList>
    </citation>
    <scope>NUCLEOTIDE SEQUENCE</scope>
    <source>
        <strain evidence="2">19MO01SH01-2</strain>
    </source>
</reference>
<sequence length="158" mass="16847">MRTLPLLALLCMPALAGAATSRHASAQVKDQQGTPCVTVGDERAPVTVDHVQLFERSAGRERPLATAELGGDGQTLAPGHCLRLDEQPALRGVALSPGQAYGVVLVSSVPGPEGPSRRWYRGLFCVVGEGAQRHVLPLRDTPRERQKDLAACQLRQAP</sequence>
<gene>
    <name evidence="2" type="ORF">QEG23_004333</name>
</gene>
<organism evidence="2 3">
    <name type="scientific">Stenotrophomonas maltophilia</name>
    <name type="common">Pseudomonas maltophilia</name>
    <name type="synonym">Xanthomonas maltophilia</name>
    <dbReference type="NCBI Taxonomy" id="40324"/>
    <lineage>
        <taxon>Bacteria</taxon>
        <taxon>Pseudomonadati</taxon>
        <taxon>Pseudomonadota</taxon>
        <taxon>Gammaproteobacteria</taxon>
        <taxon>Lysobacterales</taxon>
        <taxon>Lysobacteraceae</taxon>
        <taxon>Stenotrophomonas</taxon>
        <taxon>Stenotrophomonas maltophilia group</taxon>
    </lineage>
</organism>
<feature type="chain" id="PRO_5042575413" description="Nuclease" evidence="1">
    <location>
        <begin position="19"/>
        <end position="158"/>
    </location>
</feature>
<dbReference type="RefSeq" id="WP_153855118.1">
    <property type="nucleotide sequence ID" value="NZ_JAVTIG010000013.1"/>
</dbReference>
<dbReference type="AlphaFoldDB" id="A0AAI9C604"/>
<evidence type="ECO:0000256" key="1">
    <source>
        <dbReference type="SAM" id="SignalP"/>
    </source>
</evidence>
<feature type="signal peptide" evidence="1">
    <location>
        <begin position="1"/>
        <end position="18"/>
    </location>
</feature>
<protein>
    <recommendedName>
        <fullName evidence="4">Nuclease</fullName>
    </recommendedName>
</protein>
<dbReference type="Proteomes" id="UP001218208">
    <property type="component" value="Unassembled WGS sequence"/>
</dbReference>
<evidence type="ECO:0000313" key="2">
    <source>
        <dbReference type="EMBL" id="EKT4094761.1"/>
    </source>
</evidence>
<evidence type="ECO:0000313" key="3">
    <source>
        <dbReference type="Proteomes" id="UP001218208"/>
    </source>
</evidence>
<accession>A0AAI9C604</accession>
<comment type="caution">
    <text evidence="2">The sequence shown here is derived from an EMBL/GenBank/DDBJ whole genome shotgun (WGS) entry which is preliminary data.</text>
</comment>
<dbReference type="EMBL" id="ABLOJW010000035">
    <property type="protein sequence ID" value="EKT4094761.1"/>
    <property type="molecule type" value="Genomic_DNA"/>
</dbReference>
<evidence type="ECO:0008006" key="4">
    <source>
        <dbReference type="Google" id="ProtNLM"/>
    </source>
</evidence>